<accession>A0A1I4FLL4</accession>
<dbReference type="AlphaFoldDB" id="A0A1I4FLL4"/>
<name>A0A1I4FLL4_9HYPH</name>
<dbReference type="Proteomes" id="UP000199048">
    <property type="component" value="Unassembled WGS sequence"/>
</dbReference>
<dbReference type="EMBL" id="FOTK01000001">
    <property type="protein sequence ID" value="SFL18774.1"/>
    <property type="molecule type" value="Genomic_DNA"/>
</dbReference>
<proteinExistence type="predicted"/>
<evidence type="ECO:0008006" key="3">
    <source>
        <dbReference type="Google" id="ProtNLM"/>
    </source>
</evidence>
<organism evidence="1 2">
    <name type="scientific">Methylobacterium pseudosasicola</name>
    <dbReference type="NCBI Taxonomy" id="582667"/>
    <lineage>
        <taxon>Bacteria</taxon>
        <taxon>Pseudomonadati</taxon>
        <taxon>Pseudomonadota</taxon>
        <taxon>Alphaproteobacteria</taxon>
        <taxon>Hyphomicrobiales</taxon>
        <taxon>Methylobacteriaceae</taxon>
        <taxon>Methylobacterium</taxon>
    </lineage>
</organism>
<reference evidence="2" key="1">
    <citation type="submission" date="2016-10" db="EMBL/GenBank/DDBJ databases">
        <authorList>
            <person name="Varghese N."/>
            <person name="Submissions S."/>
        </authorList>
    </citation>
    <scope>NUCLEOTIDE SEQUENCE [LARGE SCALE GENOMIC DNA]</scope>
    <source>
        <strain evidence="2">BL36</strain>
    </source>
</reference>
<evidence type="ECO:0000313" key="1">
    <source>
        <dbReference type="EMBL" id="SFL18774.1"/>
    </source>
</evidence>
<gene>
    <name evidence="1" type="ORF">SAMN05192568_1001430</name>
</gene>
<protein>
    <recommendedName>
        <fullName evidence="3">Transposase</fullName>
    </recommendedName>
</protein>
<evidence type="ECO:0000313" key="2">
    <source>
        <dbReference type="Proteomes" id="UP000199048"/>
    </source>
</evidence>
<keyword evidence="2" id="KW-1185">Reference proteome</keyword>
<sequence length="38" mass="4370">MPRTLAKVRTEMSLHVLAYMKRMIQIFGVDPLIAVIRA</sequence>